<gene>
    <name evidence="1" type="ORF">UFOVP757_31</name>
</gene>
<reference evidence="1" key="1">
    <citation type="submission" date="2020-05" db="EMBL/GenBank/DDBJ databases">
        <authorList>
            <person name="Chiriac C."/>
            <person name="Salcher M."/>
            <person name="Ghai R."/>
            <person name="Kavagutti S V."/>
        </authorList>
    </citation>
    <scope>NUCLEOTIDE SEQUENCE</scope>
</reference>
<dbReference type="EMBL" id="LR798355">
    <property type="protein sequence ID" value="CAB5226045.1"/>
    <property type="molecule type" value="Genomic_DNA"/>
</dbReference>
<accession>A0A6J7X5Y7</accession>
<organism evidence="1">
    <name type="scientific">uncultured Caudovirales phage</name>
    <dbReference type="NCBI Taxonomy" id="2100421"/>
    <lineage>
        <taxon>Viruses</taxon>
        <taxon>Duplodnaviria</taxon>
        <taxon>Heunggongvirae</taxon>
        <taxon>Uroviricota</taxon>
        <taxon>Caudoviricetes</taxon>
        <taxon>Peduoviridae</taxon>
        <taxon>Maltschvirus</taxon>
        <taxon>Maltschvirus maltsch</taxon>
    </lineage>
</organism>
<dbReference type="InterPro" id="IPR011856">
    <property type="entry name" value="tRNA_endonuc-like_dom_sf"/>
</dbReference>
<evidence type="ECO:0000313" key="1">
    <source>
        <dbReference type="EMBL" id="CAB5226045.1"/>
    </source>
</evidence>
<proteinExistence type="predicted"/>
<protein>
    <recommendedName>
        <fullName evidence="2">VRR-NUC domain containing protein</fullName>
    </recommendedName>
</protein>
<evidence type="ECO:0008006" key="2">
    <source>
        <dbReference type="Google" id="ProtNLM"/>
    </source>
</evidence>
<name>A0A6J7X5Y7_9CAUD</name>
<dbReference type="Gene3D" id="3.40.1350.10">
    <property type="match status" value="1"/>
</dbReference>
<dbReference type="GO" id="GO:0003676">
    <property type="term" value="F:nucleic acid binding"/>
    <property type="evidence" value="ECO:0007669"/>
    <property type="project" value="InterPro"/>
</dbReference>
<sequence length="121" mass="14082">MQYLEDREQIALFTWVRLMEKEYPLLQLIYHTPNGGFRDKRTAAKLRAMGVKPGVWDIFIPAPSPLWVEMKVGKNKLTLSQKKWKEDLEPYGYNFVTCYTWVEAARAIGLHLGIPEDKLPS</sequence>